<protein>
    <submittedName>
        <fullName evidence="1">DUF1810 domain-containing protein</fullName>
    </submittedName>
</protein>
<proteinExistence type="predicted"/>
<accession>A0ABW1JB05</accession>
<dbReference type="SUPFAM" id="SSF140736">
    <property type="entry name" value="Rv1873-like"/>
    <property type="match status" value="1"/>
</dbReference>
<dbReference type="RefSeq" id="WP_345717291.1">
    <property type="nucleotide sequence ID" value="NZ_BAABFP010000005.1"/>
</dbReference>
<dbReference type="InterPro" id="IPR036287">
    <property type="entry name" value="Rv1873-like_sf"/>
</dbReference>
<dbReference type="Gene3D" id="1.25.40.380">
    <property type="entry name" value="Protein of unknown function DUF1810"/>
    <property type="match status" value="1"/>
</dbReference>
<dbReference type="Pfam" id="PF08837">
    <property type="entry name" value="DUF1810"/>
    <property type="match status" value="1"/>
</dbReference>
<evidence type="ECO:0000313" key="2">
    <source>
        <dbReference type="Proteomes" id="UP001596189"/>
    </source>
</evidence>
<gene>
    <name evidence="1" type="ORF">ACFQDO_04860</name>
</gene>
<evidence type="ECO:0000313" key="1">
    <source>
        <dbReference type="EMBL" id="MFC6006456.1"/>
    </source>
</evidence>
<dbReference type="EMBL" id="JBHSRD010000002">
    <property type="protein sequence ID" value="MFC6006456.1"/>
    <property type="molecule type" value="Genomic_DNA"/>
</dbReference>
<organism evidence="1 2">
    <name type="scientific">Angustibacter luteus</name>
    <dbReference type="NCBI Taxonomy" id="658456"/>
    <lineage>
        <taxon>Bacteria</taxon>
        <taxon>Bacillati</taxon>
        <taxon>Actinomycetota</taxon>
        <taxon>Actinomycetes</taxon>
        <taxon>Kineosporiales</taxon>
        <taxon>Kineosporiaceae</taxon>
    </lineage>
</organism>
<sequence length="135" mass="14269">MDDSFDLQRFVRAQDDGGTYDQALAELRGGRKHSHWMWFVFPQLAGLGRSDLARFYAISGPAEAVAYLEHPVLGPRLAECAGALVDLGASDAVAVLGPVDALKLESSMSLFAAVPGADPIFATVLDQYFGGPAGA</sequence>
<dbReference type="Proteomes" id="UP001596189">
    <property type="component" value="Unassembled WGS sequence"/>
</dbReference>
<keyword evidence="2" id="KW-1185">Reference proteome</keyword>
<name>A0ABW1JB05_9ACTN</name>
<reference evidence="2" key="1">
    <citation type="journal article" date="2019" name="Int. J. Syst. Evol. Microbiol.">
        <title>The Global Catalogue of Microorganisms (GCM) 10K type strain sequencing project: providing services to taxonomists for standard genome sequencing and annotation.</title>
        <authorList>
            <consortium name="The Broad Institute Genomics Platform"/>
            <consortium name="The Broad Institute Genome Sequencing Center for Infectious Disease"/>
            <person name="Wu L."/>
            <person name="Ma J."/>
        </authorList>
    </citation>
    <scope>NUCLEOTIDE SEQUENCE [LARGE SCALE GENOMIC DNA]</scope>
    <source>
        <strain evidence="2">KACC 14249</strain>
    </source>
</reference>
<comment type="caution">
    <text evidence="1">The sequence shown here is derived from an EMBL/GenBank/DDBJ whole genome shotgun (WGS) entry which is preliminary data.</text>
</comment>
<dbReference type="InterPro" id="IPR014937">
    <property type="entry name" value="DUF1810"/>
</dbReference>
<dbReference type="PIRSF" id="PIRSF008546">
    <property type="entry name" value="UCP008546"/>
    <property type="match status" value="1"/>
</dbReference>